<evidence type="ECO:0000313" key="6">
    <source>
        <dbReference type="Proteomes" id="UP000183567"/>
    </source>
</evidence>
<dbReference type="SUPFAM" id="SSF89009">
    <property type="entry name" value="GAT-like domain"/>
    <property type="match status" value="1"/>
</dbReference>
<evidence type="ECO:0000259" key="4">
    <source>
        <dbReference type="PROSITE" id="PS50942"/>
    </source>
</evidence>
<dbReference type="InterPro" id="IPR013809">
    <property type="entry name" value="ENTH"/>
</dbReference>
<dbReference type="FunFam" id="1.20.58.150:FF:000004">
    <property type="entry name" value="ENTH domain protein"/>
    <property type="match status" value="1"/>
</dbReference>
<evidence type="ECO:0000256" key="2">
    <source>
        <dbReference type="ARBA" id="ARBA00022490"/>
    </source>
</evidence>
<feature type="compositionally biased region" description="Low complexity" evidence="3">
    <location>
        <begin position="348"/>
        <end position="359"/>
    </location>
</feature>
<dbReference type="InterPro" id="IPR016025">
    <property type="entry name" value="Clathrin_H-chain_N"/>
</dbReference>
<dbReference type="GO" id="GO:0006886">
    <property type="term" value="P:intracellular protein transport"/>
    <property type="evidence" value="ECO:0007669"/>
    <property type="project" value="InterPro"/>
</dbReference>
<dbReference type="FunFam" id="1.25.40.90:FF:000036">
    <property type="entry name" value="Unplaced genomic scaffold supercont1.4, whole genome shotgun sequence"/>
    <property type="match status" value="1"/>
</dbReference>
<dbReference type="GO" id="GO:0005198">
    <property type="term" value="F:structural molecule activity"/>
    <property type="evidence" value="ECO:0007669"/>
    <property type="project" value="InterPro"/>
</dbReference>
<dbReference type="SUPFAM" id="SSF48464">
    <property type="entry name" value="ENTH/VHS domain"/>
    <property type="match status" value="1"/>
</dbReference>
<comment type="subcellular location">
    <subcellularLocation>
        <location evidence="1">Cytoplasm</location>
    </subcellularLocation>
</comment>
<dbReference type="PROSITE" id="PS50942">
    <property type="entry name" value="ENTH"/>
    <property type="match status" value="1"/>
</dbReference>
<dbReference type="Gene3D" id="1.20.58.150">
    <property type="entry name" value="ANTH domain"/>
    <property type="match status" value="1"/>
</dbReference>
<proteinExistence type="predicted"/>
<dbReference type="InterPro" id="IPR022365">
    <property type="entry name" value="Clathrin_H-chain_propeller_rpt"/>
</dbReference>
<dbReference type="GO" id="GO:0005545">
    <property type="term" value="F:1-phosphatidylinositol binding"/>
    <property type="evidence" value="ECO:0007669"/>
    <property type="project" value="InterPro"/>
</dbReference>
<evidence type="ECO:0000313" key="5">
    <source>
        <dbReference type="EMBL" id="OJA15371.1"/>
    </source>
</evidence>
<dbReference type="EMBL" id="LVVM01003175">
    <property type="protein sequence ID" value="OJA15371.1"/>
    <property type="molecule type" value="Genomic_DNA"/>
</dbReference>
<dbReference type="GO" id="GO:0048268">
    <property type="term" value="P:clathrin coat assembly"/>
    <property type="evidence" value="ECO:0007669"/>
    <property type="project" value="InterPro"/>
</dbReference>
<dbReference type="SUPFAM" id="SSF50989">
    <property type="entry name" value="Clathrin heavy-chain terminal domain"/>
    <property type="match status" value="1"/>
</dbReference>
<dbReference type="Proteomes" id="UP000183567">
    <property type="component" value="Unassembled WGS sequence"/>
</dbReference>
<dbReference type="Gene3D" id="1.25.40.90">
    <property type="match status" value="1"/>
</dbReference>
<dbReference type="CDD" id="cd16988">
    <property type="entry name" value="ANTH_N_YAP180"/>
    <property type="match status" value="1"/>
</dbReference>
<dbReference type="PANTHER" id="PTHR10292:SF1">
    <property type="entry name" value="CLATHRIN HEAVY CHAIN"/>
    <property type="match status" value="1"/>
</dbReference>
<accession>A0A1J8Q5W6</accession>
<dbReference type="SMART" id="SM00273">
    <property type="entry name" value="ENTH"/>
    <property type="match status" value="1"/>
</dbReference>
<dbReference type="GO" id="GO:0005829">
    <property type="term" value="C:cytosol"/>
    <property type="evidence" value="ECO:0007669"/>
    <property type="project" value="GOC"/>
</dbReference>
<dbReference type="Gene3D" id="2.130.10.110">
    <property type="entry name" value="Clathrin heavy-chain terminal domain"/>
    <property type="match status" value="1"/>
</dbReference>
<feature type="non-terminal residue" evidence="5">
    <location>
        <position position="735"/>
    </location>
</feature>
<gene>
    <name evidence="5" type="ORF">AZE42_12816</name>
</gene>
<dbReference type="Pfam" id="PF07651">
    <property type="entry name" value="ANTH"/>
    <property type="match status" value="1"/>
</dbReference>
<dbReference type="GO" id="GO:0006898">
    <property type="term" value="P:receptor-mediated endocytosis"/>
    <property type="evidence" value="ECO:0007669"/>
    <property type="project" value="TreeGrafter"/>
</dbReference>
<dbReference type="GO" id="GO:0030132">
    <property type="term" value="C:clathrin coat of coated pit"/>
    <property type="evidence" value="ECO:0007669"/>
    <property type="project" value="InterPro"/>
</dbReference>
<dbReference type="InterPro" id="IPR008942">
    <property type="entry name" value="ENTH_VHS"/>
</dbReference>
<keyword evidence="2" id="KW-0963">Cytoplasm</keyword>
<evidence type="ECO:0000256" key="1">
    <source>
        <dbReference type="ARBA" id="ARBA00004496"/>
    </source>
</evidence>
<dbReference type="GO" id="GO:0071439">
    <property type="term" value="C:clathrin complex"/>
    <property type="evidence" value="ECO:0007669"/>
    <property type="project" value="TreeGrafter"/>
</dbReference>
<feature type="domain" description="ENTH" evidence="4">
    <location>
        <begin position="10"/>
        <end position="140"/>
    </location>
</feature>
<dbReference type="GO" id="GO:0006895">
    <property type="term" value="P:Golgi to endosome transport"/>
    <property type="evidence" value="ECO:0007669"/>
    <property type="project" value="TreeGrafter"/>
</dbReference>
<dbReference type="InterPro" id="IPR011417">
    <property type="entry name" value="ANTH_dom"/>
</dbReference>
<dbReference type="InterPro" id="IPR014712">
    <property type="entry name" value="ANTH_dom_sf"/>
</dbReference>
<feature type="region of interest" description="Disordered" evidence="3">
    <location>
        <begin position="332"/>
        <end position="365"/>
    </location>
</feature>
<dbReference type="GO" id="GO:0030479">
    <property type="term" value="C:actin cortical patch"/>
    <property type="evidence" value="ECO:0007669"/>
    <property type="project" value="TreeGrafter"/>
</dbReference>
<name>A0A1J8Q5W6_9AGAM</name>
<dbReference type="GO" id="GO:0030130">
    <property type="term" value="C:clathrin coat of trans-Golgi network vesicle"/>
    <property type="evidence" value="ECO:0007669"/>
    <property type="project" value="InterPro"/>
</dbReference>
<dbReference type="PANTHER" id="PTHR10292">
    <property type="entry name" value="CLATHRIN HEAVY CHAIN RELATED"/>
    <property type="match status" value="1"/>
</dbReference>
<organism evidence="5 6">
    <name type="scientific">Rhizopogon vesiculosus</name>
    <dbReference type="NCBI Taxonomy" id="180088"/>
    <lineage>
        <taxon>Eukaryota</taxon>
        <taxon>Fungi</taxon>
        <taxon>Dikarya</taxon>
        <taxon>Basidiomycota</taxon>
        <taxon>Agaricomycotina</taxon>
        <taxon>Agaricomycetes</taxon>
        <taxon>Agaricomycetidae</taxon>
        <taxon>Boletales</taxon>
        <taxon>Suillineae</taxon>
        <taxon>Rhizopogonaceae</taxon>
        <taxon>Rhizopogon</taxon>
    </lineage>
</organism>
<dbReference type="GO" id="GO:0032051">
    <property type="term" value="F:clathrin light chain binding"/>
    <property type="evidence" value="ECO:0007669"/>
    <property type="project" value="TreeGrafter"/>
</dbReference>
<keyword evidence="6" id="KW-1185">Reference proteome</keyword>
<protein>
    <recommendedName>
        <fullName evidence="4">ENTH domain-containing protein</fullName>
    </recommendedName>
</protein>
<dbReference type="AlphaFoldDB" id="A0A1J8Q5W6"/>
<dbReference type="OrthoDB" id="44015at2759"/>
<evidence type="ECO:0000256" key="3">
    <source>
        <dbReference type="SAM" id="MobiDB-lite"/>
    </source>
</evidence>
<comment type="caution">
    <text evidence="5">The sequence shown here is derived from an EMBL/GenBank/DDBJ whole genome shotgun (WGS) entry which is preliminary data.</text>
</comment>
<reference evidence="5 6" key="1">
    <citation type="submission" date="2016-03" db="EMBL/GenBank/DDBJ databases">
        <title>Comparative genomics of the ectomycorrhizal sister species Rhizopogon vinicolor and Rhizopogon vesiculosus (Basidiomycota: Boletales) reveals a divergence of the mating type B locus.</title>
        <authorList>
            <person name="Mujic A.B."/>
            <person name="Kuo A."/>
            <person name="Tritt A."/>
            <person name="Lipzen A."/>
            <person name="Chen C."/>
            <person name="Johnson J."/>
            <person name="Sharma A."/>
            <person name="Barry K."/>
            <person name="Grigoriev I.V."/>
            <person name="Spatafora J.W."/>
        </authorList>
    </citation>
    <scope>NUCLEOTIDE SEQUENCE [LARGE SCALE GENOMIC DNA]</scope>
    <source>
        <strain evidence="5 6">AM-OR11-056</strain>
    </source>
</reference>
<sequence>MSMVKVDDMRFRLTSPSFDETVKLACKPKAAPPKAKYLDPIIAATWSEDGAVHDVCKALVPRLREPNAIVVFKALIVLHTMIRDGATDNVLSHLSSSEILRLRNVSAGNWKGYNAPQNLQHYAIHLDSRIRAYRDLKHDAIHVQAESNRGMRLNHSFEEDMTYTSDPKSASTKSNAPQRNKTIMGTKLRVMAVENGLLRETKTVQTMIDTLVECRFYLDDLEDELTITALRMLVKDLLILFQAGNEGVTNVLGHYFEMSKVDAEQALSIYQHFCSQTERAVEYLGVAKKLQVLLNVPIPNLKYAPVSLSGALQEYLNDPYFEQNRIEYMKNKESAESRTGAPSAPKASPSQTTPPGTSPRKNRGADIDGEEYRELYAADGEIALVAKDCDKPDELHSAAIELDSTDDIIFGDRVAESQKMFWEDAHKPIILLEHLQLSSLAIQPSSIGFQNETLNYPCALGFIMISQTLTLESDHFICVREKANELNQVVIIDLADANNIVRRPISADSAIMHPHKKILALKAGRMLQIFNIEPIQKVKSHVNAEDVVFWKWVSDATIGVVTDTAVYHWTITDQTSSPQKVFDRHPTLAGVQIINYRVTPDEKWLVLIGLASNTTNPSTFKVKGAMQLFSRERGISQPMEGHAASFAELKLDGHQNVTKLFTFAVRTATGGKLHIMEIDHTAPDPAFVKKAVDVFFPPEAVNDFPVAMQVSKKHGIVFLVTKYGIIHLYDLDSGT</sequence>
<dbReference type="Pfam" id="PF01394">
    <property type="entry name" value="Clathrin_propel"/>
    <property type="match status" value="1"/>
</dbReference>
<dbReference type="STRING" id="180088.A0A1J8Q5W6"/>